<evidence type="ECO:0008006" key="3">
    <source>
        <dbReference type="Google" id="ProtNLM"/>
    </source>
</evidence>
<accession>A0ABW3NC63</accession>
<keyword evidence="2" id="KW-1185">Reference proteome</keyword>
<comment type="caution">
    <text evidence="1">The sequence shown here is derived from an EMBL/GenBank/DDBJ whole genome shotgun (WGS) entry which is preliminary data.</text>
</comment>
<evidence type="ECO:0000313" key="1">
    <source>
        <dbReference type="EMBL" id="MFD1063945.1"/>
    </source>
</evidence>
<evidence type="ECO:0000313" key="2">
    <source>
        <dbReference type="Proteomes" id="UP001597013"/>
    </source>
</evidence>
<sequence length="195" mass="22191">MQKKWYFFTFVFSLIGLGLVQQYHNPKANQEIVIQFEDNFTEEETQHSLNEISSTLNNVGVEAIAVTSVDGLYRISYYSNSETHQIKKLLSETVAISFNNDSKNNQSEDKSYNFDVLNIEQGISSSWDFEAAEVYTLNLKSDRSFNPDVFKFPVLIEAGKLQIDIKVAYNACKHCVFVADNTSYNIPEVRAGPMV</sequence>
<gene>
    <name evidence="1" type="ORF">ACFQ1Q_11870</name>
</gene>
<name>A0ABW3NC63_9FLAO</name>
<proteinExistence type="predicted"/>
<dbReference type="RefSeq" id="WP_386131698.1">
    <property type="nucleotide sequence ID" value="NZ_JBHTJL010000016.1"/>
</dbReference>
<dbReference type="EMBL" id="JBHTJL010000016">
    <property type="protein sequence ID" value="MFD1063945.1"/>
    <property type="molecule type" value="Genomic_DNA"/>
</dbReference>
<reference evidence="2" key="1">
    <citation type="journal article" date="2019" name="Int. J. Syst. Evol. Microbiol.">
        <title>The Global Catalogue of Microorganisms (GCM) 10K type strain sequencing project: providing services to taxonomists for standard genome sequencing and annotation.</title>
        <authorList>
            <consortium name="The Broad Institute Genomics Platform"/>
            <consortium name="The Broad Institute Genome Sequencing Center for Infectious Disease"/>
            <person name="Wu L."/>
            <person name="Ma J."/>
        </authorList>
    </citation>
    <scope>NUCLEOTIDE SEQUENCE [LARGE SCALE GENOMIC DNA]</scope>
    <source>
        <strain evidence="2">CCUG 62215</strain>
    </source>
</reference>
<organism evidence="1 2">
    <name type="scientific">Winogradskyella litorisediminis</name>
    <dbReference type="NCBI Taxonomy" id="1156618"/>
    <lineage>
        <taxon>Bacteria</taxon>
        <taxon>Pseudomonadati</taxon>
        <taxon>Bacteroidota</taxon>
        <taxon>Flavobacteriia</taxon>
        <taxon>Flavobacteriales</taxon>
        <taxon>Flavobacteriaceae</taxon>
        <taxon>Winogradskyella</taxon>
    </lineage>
</organism>
<dbReference type="Proteomes" id="UP001597013">
    <property type="component" value="Unassembled WGS sequence"/>
</dbReference>
<protein>
    <recommendedName>
        <fullName evidence="3">HMA domain-containing protein</fullName>
    </recommendedName>
</protein>